<evidence type="ECO:0000256" key="1">
    <source>
        <dbReference type="ARBA" id="ARBA00010236"/>
    </source>
</evidence>
<dbReference type="EMBL" id="CAXKWB010059148">
    <property type="protein sequence ID" value="CAL4181621.1"/>
    <property type="molecule type" value="Genomic_DNA"/>
</dbReference>
<keyword evidence="5" id="KW-1185">Reference proteome</keyword>
<dbReference type="PANTHER" id="PTHR45964">
    <property type="entry name" value="WSCD FAMILY MEMBER CG9164"/>
    <property type="match status" value="1"/>
</dbReference>
<dbReference type="Gene3D" id="3.40.50.300">
    <property type="entry name" value="P-loop containing nucleotide triphosphate hydrolases"/>
    <property type="match status" value="1"/>
</dbReference>
<dbReference type="PANTHER" id="PTHR45964:SF5">
    <property type="entry name" value="WSCD FAMILY MEMBER CG9164"/>
    <property type="match status" value="1"/>
</dbReference>
<keyword evidence="3" id="KW-1133">Transmembrane helix</keyword>
<evidence type="ECO:0000313" key="4">
    <source>
        <dbReference type="EMBL" id="CAL4181621.1"/>
    </source>
</evidence>
<reference evidence="4 5" key="1">
    <citation type="submission" date="2024-05" db="EMBL/GenBank/DDBJ databases">
        <authorList>
            <person name="Wallberg A."/>
        </authorList>
    </citation>
    <scope>NUCLEOTIDE SEQUENCE [LARGE SCALE GENOMIC DNA]</scope>
</reference>
<keyword evidence="3" id="KW-0472">Membrane</keyword>
<feature type="compositionally biased region" description="Basic and acidic residues" evidence="2">
    <location>
        <begin position="267"/>
        <end position="294"/>
    </location>
</feature>
<feature type="non-terminal residue" evidence="4">
    <location>
        <position position="491"/>
    </location>
</feature>
<dbReference type="AlphaFoldDB" id="A0AAV2SDN0"/>
<feature type="transmembrane region" description="Helical" evidence="3">
    <location>
        <begin position="40"/>
        <end position="57"/>
    </location>
</feature>
<evidence type="ECO:0000256" key="2">
    <source>
        <dbReference type="SAM" id="MobiDB-lite"/>
    </source>
</evidence>
<proteinExistence type="inferred from homology"/>
<gene>
    <name evidence="4" type="ORF">MNOR_LOCUS35437</name>
</gene>
<organism evidence="4 5">
    <name type="scientific">Meganyctiphanes norvegica</name>
    <name type="common">Northern krill</name>
    <name type="synonym">Thysanopoda norvegica</name>
    <dbReference type="NCBI Taxonomy" id="48144"/>
    <lineage>
        <taxon>Eukaryota</taxon>
        <taxon>Metazoa</taxon>
        <taxon>Ecdysozoa</taxon>
        <taxon>Arthropoda</taxon>
        <taxon>Crustacea</taxon>
        <taxon>Multicrustacea</taxon>
        <taxon>Malacostraca</taxon>
        <taxon>Eumalacostraca</taxon>
        <taxon>Eucarida</taxon>
        <taxon>Euphausiacea</taxon>
        <taxon>Euphausiidae</taxon>
        <taxon>Meganyctiphanes</taxon>
    </lineage>
</organism>
<protein>
    <submittedName>
        <fullName evidence="4">Uncharacterized protein</fullName>
    </submittedName>
</protein>
<accession>A0AAV2SDN0</accession>
<feature type="compositionally biased region" description="Basic residues" evidence="2">
    <location>
        <begin position="224"/>
        <end position="241"/>
    </location>
</feature>
<keyword evidence="3" id="KW-0812">Transmembrane</keyword>
<dbReference type="SUPFAM" id="SSF52540">
    <property type="entry name" value="P-loop containing nucleoside triphosphate hydrolases"/>
    <property type="match status" value="1"/>
</dbReference>
<sequence>MCYSRGRGATAAAGYGSSSSNYGGGSVGGAGPGGGRRSQALLILLSFSSIASLGLLLQQQWARQALGSGPRPAALGSHGDAAPRASSLLSYKPYEGKLTQRDHSGGQRIYEIDKNSQWLEKGTEKVNALVEQQYLQTTKSNSVLLKNKRYHRGNKNIISHENQNHYQLKPGLFTSVEQNDKIFKNSNVLTKVSRDHEIGHAGNGGVLGGRAAIDLRQAVANNRTQHRHGPWPRPRQRRRWPRTPPTTTPPPPHHHLSNDSSNVKHIKPNEYDKQLSRVQRDHGTSSELPEIHEEEYGVLPNPRQILYLGKLGEGVAAIKRSPNRSHNQVLGPGSWKHRLPKATETPPILDKSLDYGKLPTTILIYDYKRPPYYPWKNTKDECSNYPTRFLAMGRRALVPLVSYPGSGNTWLRYILEAITGVFTGSVYHDDALAIKGFLGERDGYREGTTLVQKTHSLPMLPEENNLVNANKLESVVQRNLGNEVLSVRTPW</sequence>
<name>A0AAV2SDN0_MEGNR</name>
<evidence type="ECO:0000313" key="5">
    <source>
        <dbReference type="Proteomes" id="UP001497623"/>
    </source>
</evidence>
<feature type="compositionally biased region" description="Pro residues" evidence="2">
    <location>
        <begin position="242"/>
        <end position="251"/>
    </location>
</feature>
<comment type="similarity">
    <text evidence="1">Belongs to the WSCD family.</text>
</comment>
<evidence type="ECO:0000256" key="3">
    <source>
        <dbReference type="SAM" id="Phobius"/>
    </source>
</evidence>
<dbReference type="Proteomes" id="UP001497623">
    <property type="component" value="Unassembled WGS sequence"/>
</dbReference>
<dbReference type="InterPro" id="IPR051589">
    <property type="entry name" value="Sialate-O-sulfotransferase"/>
</dbReference>
<comment type="caution">
    <text evidence="4">The sequence shown here is derived from an EMBL/GenBank/DDBJ whole genome shotgun (WGS) entry which is preliminary data.</text>
</comment>
<feature type="region of interest" description="Disordered" evidence="2">
    <location>
        <begin position="221"/>
        <end position="294"/>
    </location>
</feature>
<dbReference type="InterPro" id="IPR027417">
    <property type="entry name" value="P-loop_NTPase"/>
</dbReference>